<dbReference type="InterPro" id="IPR012910">
    <property type="entry name" value="Plug_dom"/>
</dbReference>
<evidence type="ECO:0000259" key="14">
    <source>
        <dbReference type="Pfam" id="PF07715"/>
    </source>
</evidence>
<evidence type="ECO:0000256" key="10">
    <source>
        <dbReference type="PROSITE-ProRule" id="PRU10143"/>
    </source>
</evidence>
<comment type="caution">
    <text evidence="15">The sequence shown here is derived from an EMBL/GenBank/DDBJ whole genome shotgun (WGS) entry which is preliminary data.</text>
</comment>
<evidence type="ECO:0000256" key="12">
    <source>
        <dbReference type="SAM" id="SignalP"/>
    </source>
</evidence>
<evidence type="ECO:0000313" key="15">
    <source>
        <dbReference type="EMBL" id="MEM0514774.1"/>
    </source>
</evidence>
<dbReference type="Gene3D" id="2.40.170.20">
    <property type="entry name" value="TonB-dependent receptor, beta-barrel domain"/>
    <property type="match status" value="1"/>
</dbReference>
<feature type="chain" id="PRO_5045414543" evidence="12">
    <location>
        <begin position="25"/>
        <end position="706"/>
    </location>
</feature>
<dbReference type="PROSITE" id="PS00430">
    <property type="entry name" value="TONB_DEPENDENT_REC_1"/>
    <property type="match status" value="1"/>
</dbReference>
<keyword evidence="7 9" id="KW-0472">Membrane</keyword>
<sequence>MKFKLSQLCFAILAGPLITNNALAEQGSKESAEPVETIVVTASRIERPLSQIPNTITVIDESELQQQLSLQHDISTVLGNLIPSFSPSRQKMTSAGESLRGRKPLYLIDGVPQSNPLRSGGRDGHTIDPFFLERVEVLHGANAIHGLGAAGGIINLITKKPSGGLEQQLRFDTTVQSDKLSEGSLGVNYSLSNRWDNADILAGISWRTSGMSYDADGKLIGVDNTQGDTMDADTFDGFLKAGYEWDDSRLELMFNRYQIEGKNDWISVPGDVDADIPSSAEKGAINGDAAQNKVTTTSLNYSKQDFFSQRLSVQLFRQDFAATYGAEATPLATFQDPAYGPDLIDQSQNNSEKTGMKITLVKENFVFEPLSLVYGLDLLEDETWQALIQTGRTWVPPTKYHNYAPYAQLEYAGSSPLSVSAGIRYEKSKLEVEDFTTLASYGSQFVAGGKPEFSQTLYNLGATYRLTGDWRTFANYSEAFSMPDVGRVLRGINVPGQSVETFLDLKPILTENTEIGLEYGGDLVQAQLAYYTSDSDFGQRLQRGDDGIYTVKREKTEVDGIEFRINYLATSLDKLGLRFATSDGRYDSNQDGHVDSDLGGTNIAPNRINASWDRDWTDTLSTRLQVNHLFDRDVDNAQGEVINEFDGYTTVDLSANVEAFSGVVTLGIQNLTNTDYYTYYSQSSPNDKRNFKGIGRTFSASYQINF</sequence>
<dbReference type="InterPro" id="IPR036942">
    <property type="entry name" value="Beta-barrel_TonB_sf"/>
</dbReference>
<dbReference type="Proteomes" id="UP001447008">
    <property type="component" value="Unassembled WGS sequence"/>
</dbReference>
<feature type="domain" description="TonB-dependent receptor plug" evidence="14">
    <location>
        <begin position="49"/>
        <end position="153"/>
    </location>
</feature>
<evidence type="ECO:0000256" key="11">
    <source>
        <dbReference type="RuleBase" id="RU003357"/>
    </source>
</evidence>
<comment type="similarity">
    <text evidence="9 11">Belongs to the TonB-dependent receptor family.</text>
</comment>
<keyword evidence="8 9" id="KW-0998">Cell outer membrane</keyword>
<proteinExistence type="inferred from homology"/>
<gene>
    <name evidence="15" type="ORF">WCN91_04945</name>
</gene>
<name>A0ABU9MWU3_9GAMM</name>
<organism evidence="15 16">
    <name type="scientific">Pseudoalteromonas qingdaonensis</name>
    <dbReference type="NCBI Taxonomy" id="3131913"/>
    <lineage>
        <taxon>Bacteria</taxon>
        <taxon>Pseudomonadati</taxon>
        <taxon>Pseudomonadota</taxon>
        <taxon>Gammaproteobacteria</taxon>
        <taxon>Alteromonadales</taxon>
        <taxon>Pseudoalteromonadaceae</taxon>
        <taxon>Pseudoalteromonas</taxon>
    </lineage>
</organism>
<dbReference type="PANTHER" id="PTHR30069:SF42">
    <property type="entry name" value="FERRIC AEROBACTIN RECEPTOR"/>
    <property type="match status" value="1"/>
</dbReference>
<evidence type="ECO:0000256" key="1">
    <source>
        <dbReference type="ARBA" id="ARBA00004571"/>
    </source>
</evidence>
<keyword evidence="16" id="KW-1185">Reference proteome</keyword>
<evidence type="ECO:0000256" key="6">
    <source>
        <dbReference type="ARBA" id="ARBA00023077"/>
    </source>
</evidence>
<dbReference type="Gene3D" id="2.170.130.10">
    <property type="entry name" value="TonB-dependent receptor, plug domain"/>
    <property type="match status" value="1"/>
</dbReference>
<dbReference type="InterPro" id="IPR037066">
    <property type="entry name" value="Plug_dom_sf"/>
</dbReference>
<comment type="subcellular location">
    <subcellularLocation>
        <location evidence="1 9">Cell outer membrane</location>
        <topology evidence="1 9">Multi-pass membrane protein</topology>
    </subcellularLocation>
</comment>
<keyword evidence="15" id="KW-0675">Receptor</keyword>
<evidence type="ECO:0000256" key="4">
    <source>
        <dbReference type="ARBA" id="ARBA00022692"/>
    </source>
</evidence>
<dbReference type="InterPro" id="IPR039426">
    <property type="entry name" value="TonB-dep_rcpt-like"/>
</dbReference>
<dbReference type="PANTHER" id="PTHR30069">
    <property type="entry name" value="TONB-DEPENDENT OUTER MEMBRANE RECEPTOR"/>
    <property type="match status" value="1"/>
</dbReference>
<accession>A0ABU9MWU3</accession>
<dbReference type="RefSeq" id="WP_342676855.1">
    <property type="nucleotide sequence ID" value="NZ_JBCGCU010000004.1"/>
</dbReference>
<evidence type="ECO:0000256" key="8">
    <source>
        <dbReference type="ARBA" id="ARBA00023237"/>
    </source>
</evidence>
<dbReference type="EMBL" id="JBCGCU010000004">
    <property type="protein sequence ID" value="MEM0514774.1"/>
    <property type="molecule type" value="Genomic_DNA"/>
</dbReference>
<dbReference type="Pfam" id="PF07715">
    <property type="entry name" value="Plug"/>
    <property type="match status" value="1"/>
</dbReference>
<keyword evidence="6 10" id="KW-0798">TonB box</keyword>
<evidence type="ECO:0000256" key="3">
    <source>
        <dbReference type="ARBA" id="ARBA00022452"/>
    </source>
</evidence>
<keyword evidence="3 9" id="KW-1134">Transmembrane beta strand</keyword>
<evidence type="ECO:0000313" key="16">
    <source>
        <dbReference type="Proteomes" id="UP001447008"/>
    </source>
</evidence>
<evidence type="ECO:0000256" key="9">
    <source>
        <dbReference type="PROSITE-ProRule" id="PRU01360"/>
    </source>
</evidence>
<keyword evidence="5 12" id="KW-0732">Signal</keyword>
<feature type="signal peptide" evidence="12">
    <location>
        <begin position="1"/>
        <end position="24"/>
    </location>
</feature>
<feature type="domain" description="TonB-dependent receptor-like beta-barrel" evidence="13">
    <location>
        <begin position="234"/>
        <end position="671"/>
    </location>
</feature>
<feature type="short sequence motif" description="TonB box" evidence="10">
    <location>
        <begin position="37"/>
        <end position="43"/>
    </location>
</feature>
<dbReference type="PROSITE" id="PS52016">
    <property type="entry name" value="TONB_DEPENDENT_REC_3"/>
    <property type="match status" value="1"/>
</dbReference>
<dbReference type="CDD" id="cd01347">
    <property type="entry name" value="ligand_gated_channel"/>
    <property type="match status" value="1"/>
</dbReference>
<evidence type="ECO:0000259" key="13">
    <source>
        <dbReference type="Pfam" id="PF00593"/>
    </source>
</evidence>
<evidence type="ECO:0000256" key="7">
    <source>
        <dbReference type="ARBA" id="ARBA00023136"/>
    </source>
</evidence>
<dbReference type="InterPro" id="IPR000531">
    <property type="entry name" value="Beta-barrel_TonB"/>
</dbReference>
<dbReference type="SUPFAM" id="SSF56935">
    <property type="entry name" value="Porins"/>
    <property type="match status" value="1"/>
</dbReference>
<keyword evidence="4 9" id="KW-0812">Transmembrane</keyword>
<dbReference type="InterPro" id="IPR010916">
    <property type="entry name" value="TonB_box_CS"/>
</dbReference>
<protein>
    <submittedName>
        <fullName evidence="15">TonB-dependent receptor</fullName>
    </submittedName>
</protein>
<reference evidence="15 16" key="1">
    <citation type="submission" date="2024-03" db="EMBL/GenBank/DDBJ databases">
        <title>Pseudoalteromonas qingdaonensis sp. nov., isolated from the intestines of marine benthic organisms.</title>
        <authorList>
            <person name="Lin X."/>
            <person name="Fang S."/>
            <person name="Hu X."/>
        </authorList>
    </citation>
    <scope>NUCLEOTIDE SEQUENCE [LARGE SCALE GENOMIC DNA]</scope>
    <source>
        <strain evidence="15 16">YIC-827</strain>
    </source>
</reference>
<dbReference type="Pfam" id="PF00593">
    <property type="entry name" value="TonB_dep_Rec_b-barrel"/>
    <property type="match status" value="1"/>
</dbReference>
<evidence type="ECO:0000256" key="2">
    <source>
        <dbReference type="ARBA" id="ARBA00022448"/>
    </source>
</evidence>
<evidence type="ECO:0000256" key="5">
    <source>
        <dbReference type="ARBA" id="ARBA00022729"/>
    </source>
</evidence>
<keyword evidence="2 9" id="KW-0813">Transport</keyword>